<evidence type="ECO:0000259" key="6">
    <source>
        <dbReference type="Pfam" id="PF00155"/>
    </source>
</evidence>
<proteinExistence type="inferred from homology"/>
<keyword evidence="8" id="KW-1185">Reference proteome</keyword>
<dbReference type="STRING" id="580340.Tlie_0837"/>
<dbReference type="GO" id="GO:0030170">
    <property type="term" value="F:pyridoxal phosphate binding"/>
    <property type="evidence" value="ECO:0007669"/>
    <property type="project" value="InterPro"/>
</dbReference>
<evidence type="ECO:0000256" key="5">
    <source>
        <dbReference type="RuleBase" id="RU003693"/>
    </source>
</evidence>
<reference evidence="8" key="1">
    <citation type="submission" date="2011-10" db="EMBL/GenBank/DDBJ databases">
        <title>The complete genome of chromosome of Thermovirga lienii DSM 17291.</title>
        <authorList>
            <consortium name="US DOE Joint Genome Institute (JGI-PGF)"/>
            <person name="Lucas S."/>
            <person name="Copeland A."/>
            <person name="Lapidus A."/>
            <person name="Glavina del Rio T."/>
            <person name="Dalin E."/>
            <person name="Tice H."/>
            <person name="Bruce D."/>
            <person name="Goodwin L."/>
            <person name="Pitluck S."/>
            <person name="Peters L."/>
            <person name="Mikhailova N."/>
            <person name="Saunders E."/>
            <person name="Kyrpides N."/>
            <person name="Mavromatis K."/>
            <person name="Ivanova N."/>
            <person name="Last F.I."/>
            <person name="Brettin T."/>
            <person name="Detter J.C."/>
            <person name="Han C."/>
            <person name="Larimer F."/>
            <person name="Land M."/>
            <person name="Hauser L."/>
            <person name="Markowitz V."/>
            <person name="Cheng J.-F."/>
            <person name="Hugenholtz P."/>
            <person name="Woyke T."/>
            <person name="Wu D."/>
            <person name="Spring S."/>
            <person name="Schroeder M."/>
            <person name="Brambilla E.-M."/>
            <person name="Klenk H.-P."/>
            <person name="Eisen J.A."/>
        </authorList>
    </citation>
    <scope>NUCLEOTIDE SEQUENCE [LARGE SCALE GENOMIC DNA]</scope>
    <source>
        <strain evidence="8">ATCC BAA-1197 / DSM 17291 / Cas60314</strain>
    </source>
</reference>
<dbReference type="PROSITE" id="PS00599">
    <property type="entry name" value="AA_TRANSFER_CLASS_2"/>
    <property type="match status" value="1"/>
</dbReference>
<dbReference type="AlphaFoldDB" id="G7V9M0"/>
<dbReference type="HOGENOM" id="CLU_017584_3_1_0"/>
<dbReference type="Gene3D" id="3.40.640.10">
    <property type="entry name" value="Type I PLP-dependent aspartate aminotransferase-like (Major domain)"/>
    <property type="match status" value="1"/>
</dbReference>
<organism evidence="7 8">
    <name type="scientific">Thermovirga lienii (strain ATCC BAA-1197 / DSM 17291 / Cas60314)</name>
    <dbReference type="NCBI Taxonomy" id="580340"/>
    <lineage>
        <taxon>Bacteria</taxon>
        <taxon>Thermotogati</taxon>
        <taxon>Synergistota</taxon>
        <taxon>Synergistia</taxon>
        <taxon>Synergistales</taxon>
        <taxon>Thermovirgaceae</taxon>
        <taxon>Thermovirga</taxon>
    </lineage>
</organism>
<protein>
    <submittedName>
        <fullName evidence="7">Aminotransferase class I and II</fullName>
    </submittedName>
</protein>
<dbReference type="eggNOG" id="COG0079">
    <property type="taxonomic scope" value="Bacteria"/>
</dbReference>
<evidence type="ECO:0000256" key="1">
    <source>
        <dbReference type="ARBA" id="ARBA00001933"/>
    </source>
</evidence>
<evidence type="ECO:0000256" key="3">
    <source>
        <dbReference type="ARBA" id="ARBA00022679"/>
    </source>
</evidence>
<evidence type="ECO:0000256" key="2">
    <source>
        <dbReference type="ARBA" id="ARBA00022576"/>
    </source>
</evidence>
<name>G7V9M0_THELD</name>
<dbReference type="CDD" id="cd00609">
    <property type="entry name" value="AAT_like"/>
    <property type="match status" value="1"/>
</dbReference>
<dbReference type="InterPro" id="IPR015422">
    <property type="entry name" value="PyrdxlP-dep_Trfase_small"/>
</dbReference>
<dbReference type="EMBL" id="CP003096">
    <property type="protein sequence ID" value="AER66570.1"/>
    <property type="molecule type" value="Genomic_DNA"/>
</dbReference>
<dbReference type="InterPro" id="IPR001917">
    <property type="entry name" value="Aminotrans_II_pyridoxalP_BS"/>
</dbReference>
<dbReference type="PANTHER" id="PTHR42885:SF2">
    <property type="entry name" value="HISTIDINOL-PHOSPHATE AMINOTRANSFERASE"/>
    <property type="match status" value="1"/>
</dbReference>
<dbReference type="Proteomes" id="UP000005868">
    <property type="component" value="Chromosome"/>
</dbReference>
<comment type="similarity">
    <text evidence="5">Belongs to the class-II pyridoxal-phosphate-dependent aminotransferase family.</text>
</comment>
<sequence length="362" mass="40951">MLQNAMLGDSFMDESFQNTVYLDKNENPYDVAPSLKEELRMRLQDLSFNRYPDVENRRLREALALEAGLDAENVTVGNGGDEIIQMLFLAFTKPGSTVMTLSPCFSQYCHLCKVFPVEQKAVSFKLSQGQVLFDEEKFLDCLSSYSPDLILLDRPNNPTGKSLSLNFVKRVIELSRGVVLVDEAYAEFDTGSILDFYGAKNFPENLVVLRTFSKAWGMAGLRIGYGFTSYGLRKSLERVRPPFNLNIISAEAALIALKYKEWMLNRVEGIKCTRDRFISNVNKLCGWKAYPSSANFVLVESQCNRGALREALRINGLNVKFLNSSMFSSLTDEKGDNKVWFRVTIGQEEDMGRLINIFKSLS</sequence>
<dbReference type="GO" id="GO:0008483">
    <property type="term" value="F:transaminase activity"/>
    <property type="evidence" value="ECO:0007669"/>
    <property type="project" value="UniProtKB-KW"/>
</dbReference>
<keyword evidence="4 5" id="KW-0663">Pyridoxal phosphate</keyword>
<feature type="domain" description="Aminotransferase class I/classII large" evidence="6">
    <location>
        <begin position="20"/>
        <end position="356"/>
    </location>
</feature>
<comment type="cofactor">
    <cofactor evidence="1 5">
        <name>pyridoxal 5'-phosphate</name>
        <dbReference type="ChEBI" id="CHEBI:597326"/>
    </cofactor>
</comment>
<evidence type="ECO:0000313" key="7">
    <source>
        <dbReference type="EMBL" id="AER66570.1"/>
    </source>
</evidence>
<evidence type="ECO:0000256" key="4">
    <source>
        <dbReference type="ARBA" id="ARBA00022898"/>
    </source>
</evidence>
<evidence type="ECO:0000313" key="8">
    <source>
        <dbReference type="Proteomes" id="UP000005868"/>
    </source>
</evidence>
<gene>
    <name evidence="7" type="ordered locus">Tlie_0837</name>
</gene>
<reference evidence="7 8" key="2">
    <citation type="journal article" date="2012" name="Stand. Genomic Sci.">
        <title>Genome sequence of the moderately thermophilic, amino-acid-degrading and sulfur-reducing bacterium Thermovirga lienii type strain (Cas60314(T)).</title>
        <authorList>
            <person name="Goker M."/>
            <person name="Saunders E."/>
            <person name="Lapidus A."/>
            <person name="Nolan M."/>
            <person name="Lucas S."/>
            <person name="Hammon N."/>
            <person name="Deshpande S."/>
            <person name="Cheng J.F."/>
            <person name="Han C."/>
            <person name="Tapia R."/>
            <person name="Goodwin L.A."/>
            <person name="Pitluck S."/>
            <person name="Liolios K."/>
            <person name="Mavromatis K."/>
            <person name="Pagani I."/>
            <person name="Ivanova N."/>
            <person name="Mikhailova N."/>
            <person name="Pati A."/>
            <person name="Chen A."/>
            <person name="Palaniappan K."/>
            <person name="Land M."/>
            <person name="Chang Y.J."/>
            <person name="Jeffries C.D."/>
            <person name="Brambilla E.M."/>
            <person name="Rohde M."/>
            <person name="Spring S."/>
            <person name="Detter J.C."/>
            <person name="Woyke T."/>
            <person name="Bristow J."/>
            <person name="Eisen J.A."/>
            <person name="Markowitz V."/>
            <person name="Hugenholtz P."/>
            <person name="Kyrpides N.C."/>
            <person name="Klenk H.P."/>
        </authorList>
    </citation>
    <scope>NUCLEOTIDE SEQUENCE [LARGE SCALE GENOMIC DNA]</scope>
    <source>
        <strain evidence="8">ATCC BAA-1197 / DSM 17291 / Cas60314</strain>
    </source>
</reference>
<accession>G7V9M0</accession>
<dbReference type="Pfam" id="PF00155">
    <property type="entry name" value="Aminotran_1_2"/>
    <property type="match status" value="1"/>
</dbReference>
<dbReference type="Gene3D" id="3.90.1150.10">
    <property type="entry name" value="Aspartate Aminotransferase, domain 1"/>
    <property type="match status" value="1"/>
</dbReference>
<dbReference type="InterPro" id="IPR004839">
    <property type="entry name" value="Aminotransferase_I/II_large"/>
</dbReference>
<keyword evidence="2 7" id="KW-0032">Aminotransferase</keyword>
<dbReference type="OrthoDB" id="9813612at2"/>
<dbReference type="KEGG" id="tli:Tlie_0837"/>
<dbReference type="InterPro" id="IPR015424">
    <property type="entry name" value="PyrdxlP-dep_Trfase"/>
</dbReference>
<keyword evidence="3 7" id="KW-0808">Transferase</keyword>
<dbReference type="PANTHER" id="PTHR42885">
    <property type="entry name" value="HISTIDINOL-PHOSPHATE AMINOTRANSFERASE-RELATED"/>
    <property type="match status" value="1"/>
</dbReference>
<dbReference type="InterPro" id="IPR015421">
    <property type="entry name" value="PyrdxlP-dep_Trfase_major"/>
</dbReference>
<dbReference type="SUPFAM" id="SSF53383">
    <property type="entry name" value="PLP-dependent transferases"/>
    <property type="match status" value="1"/>
</dbReference>